<evidence type="ECO:0000313" key="4">
    <source>
        <dbReference type="EMBL" id="KAK2972807.1"/>
    </source>
</evidence>
<dbReference type="PANTHER" id="PTHR47926">
    <property type="entry name" value="PENTATRICOPEPTIDE REPEAT-CONTAINING PROTEIN"/>
    <property type="match status" value="1"/>
</dbReference>
<dbReference type="FunFam" id="1.25.40.10:FF:000334">
    <property type="entry name" value="Pentatricopeptide repeat-containing protein"/>
    <property type="match status" value="1"/>
</dbReference>
<dbReference type="InterPro" id="IPR046960">
    <property type="entry name" value="PPR_At4g14850-like_plant"/>
</dbReference>
<protein>
    <recommendedName>
        <fullName evidence="6">Chlororespiratory reduction 4</fullName>
    </recommendedName>
</protein>
<dbReference type="Proteomes" id="UP001187471">
    <property type="component" value="Unassembled WGS sequence"/>
</dbReference>
<feature type="repeat" description="PPR" evidence="3">
    <location>
        <begin position="208"/>
        <end position="242"/>
    </location>
</feature>
<keyword evidence="1" id="KW-0677">Repeat</keyword>
<dbReference type="GO" id="GO:0003723">
    <property type="term" value="F:RNA binding"/>
    <property type="evidence" value="ECO:0007669"/>
    <property type="project" value="InterPro"/>
</dbReference>
<evidence type="ECO:0008006" key="6">
    <source>
        <dbReference type="Google" id="ProtNLM"/>
    </source>
</evidence>
<comment type="similarity">
    <text evidence="2">Belongs to the PPR family. PCMP-E subfamily.</text>
</comment>
<dbReference type="Pfam" id="PF20431">
    <property type="entry name" value="E_motif"/>
    <property type="match status" value="1"/>
</dbReference>
<dbReference type="AlphaFoldDB" id="A0AA88QQC9"/>
<dbReference type="FunFam" id="1.25.40.10:FF:000470">
    <property type="entry name" value="Pentatricopeptide repeat-containing protein At5g66520"/>
    <property type="match status" value="1"/>
</dbReference>
<feature type="repeat" description="PPR" evidence="3">
    <location>
        <begin position="270"/>
        <end position="304"/>
    </location>
</feature>
<dbReference type="InterPro" id="IPR011990">
    <property type="entry name" value="TPR-like_helical_dom_sf"/>
</dbReference>
<feature type="repeat" description="PPR" evidence="3">
    <location>
        <begin position="372"/>
        <end position="406"/>
    </location>
</feature>
<feature type="repeat" description="PPR" evidence="3">
    <location>
        <begin position="177"/>
        <end position="207"/>
    </location>
</feature>
<dbReference type="EMBL" id="JAVXUO010002486">
    <property type="protein sequence ID" value="KAK2972807.1"/>
    <property type="molecule type" value="Genomic_DNA"/>
</dbReference>
<evidence type="ECO:0000313" key="5">
    <source>
        <dbReference type="Proteomes" id="UP001187471"/>
    </source>
</evidence>
<dbReference type="GO" id="GO:0009451">
    <property type="term" value="P:RNA modification"/>
    <property type="evidence" value="ECO:0007669"/>
    <property type="project" value="InterPro"/>
</dbReference>
<comment type="caution">
    <text evidence="4">The sequence shown here is derived from an EMBL/GenBank/DDBJ whole genome shotgun (WGS) entry which is preliminary data.</text>
</comment>
<dbReference type="PROSITE" id="PS51375">
    <property type="entry name" value="PPR"/>
    <property type="match status" value="5"/>
</dbReference>
<name>A0AA88QQC9_9ASTE</name>
<reference evidence="4" key="1">
    <citation type="submission" date="2022-12" db="EMBL/GenBank/DDBJ databases">
        <title>Draft genome assemblies for two species of Escallonia (Escalloniales).</title>
        <authorList>
            <person name="Chanderbali A."/>
            <person name="Dervinis C."/>
            <person name="Anghel I."/>
            <person name="Soltis D."/>
            <person name="Soltis P."/>
            <person name="Zapata F."/>
        </authorList>
    </citation>
    <scope>NUCLEOTIDE SEQUENCE</scope>
    <source>
        <strain evidence="4">UCBG92.1500</strain>
        <tissue evidence="4">Leaf</tissue>
    </source>
</reference>
<dbReference type="Gene3D" id="1.25.40.10">
    <property type="entry name" value="Tetratricopeptide repeat domain"/>
    <property type="match status" value="4"/>
</dbReference>
<dbReference type="FunFam" id="1.25.40.10:FF:001156">
    <property type="entry name" value="Pentatricopeptide repeat-containing protein At5g61800"/>
    <property type="match status" value="1"/>
</dbReference>
<proteinExistence type="inferred from homology"/>
<organism evidence="4 5">
    <name type="scientific">Escallonia rubra</name>
    <dbReference type="NCBI Taxonomy" id="112253"/>
    <lineage>
        <taxon>Eukaryota</taxon>
        <taxon>Viridiplantae</taxon>
        <taxon>Streptophyta</taxon>
        <taxon>Embryophyta</taxon>
        <taxon>Tracheophyta</taxon>
        <taxon>Spermatophyta</taxon>
        <taxon>Magnoliopsida</taxon>
        <taxon>eudicotyledons</taxon>
        <taxon>Gunneridae</taxon>
        <taxon>Pentapetalae</taxon>
        <taxon>asterids</taxon>
        <taxon>campanulids</taxon>
        <taxon>Escalloniales</taxon>
        <taxon>Escalloniaceae</taxon>
        <taxon>Escallonia</taxon>
    </lineage>
</organism>
<keyword evidence="5" id="KW-1185">Reference proteome</keyword>
<dbReference type="InterPro" id="IPR046848">
    <property type="entry name" value="E_motif"/>
</dbReference>
<dbReference type="Pfam" id="PF13041">
    <property type="entry name" value="PPR_2"/>
    <property type="match status" value="3"/>
</dbReference>
<evidence type="ECO:0000256" key="3">
    <source>
        <dbReference type="PROSITE-ProRule" id="PRU00708"/>
    </source>
</evidence>
<evidence type="ECO:0000256" key="2">
    <source>
        <dbReference type="ARBA" id="ARBA00061659"/>
    </source>
</evidence>
<dbReference type="PANTHER" id="PTHR47926:SF467">
    <property type="entry name" value="REPEAT-CONTAINING PROTEIN, PUTATIVE-RELATED"/>
    <property type="match status" value="1"/>
</dbReference>
<dbReference type="NCBIfam" id="TIGR00756">
    <property type="entry name" value="PPR"/>
    <property type="match status" value="6"/>
</dbReference>
<gene>
    <name evidence="4" type="ORF">RJ640_028335</name>
</gene>
<dbReference type="Pfam" id="PF01535">
    <property type="entry name" value="PPR"/>
    <property type="match status" value="5"/>
</dbReference>
<evidence type="ECO:0000256" key="1">
    <source>
        <dbReference type="ARBA" id="ARBA00022737"/>
    </source>
</evidence>
<dbReference type="InterPro" id="IPR002885">
    <property type="entry name" value="PPR_rpt"/>
</dbReference>
<sequence length="614" mass="67777">MSLLSLCSSPWSISIVTLLRTCKTLKNLEQVHTQIIHKGSEQDHFLITQFICLCTAVSTNISYPASVFDRVIRPNIYLWNTLLKAHCKHSSVAQSISVFLRMKSSANVAPDEYTFPTLIKACASGLALNEGRVIHGMVITYGTHGDVFVGSSLIDFYGKCREIGCARKVFDEMCVRNEVSWTAMIVGYANVGDVSEAKKLFDEMPLRNSVSWNAIISGFARVGDLVGARKLFDEMPERNVVSFTTMIDGYAKAGDMASARFLFDHSPNKDIVAWSAVISGYVQNGQPNEAVNVFLDMRSMNVKPDEYIMVSLMSACSQIGSLELAKWVDFYMTQSTFDLRRVHVAAALVDMNAKCGNMERATMLFEEMPKRDLISYCSMIQGLSIHGRGAQAVGLFARMLNEEVAPDDVAFTVILTACSHAGLVKEGCHYFDSMINDYSIVPSPDHYACMVDLLGRSGKLKAAYELIKSMPVEPHTGAWGALLGACNLHGDIELGKEIADRLFELEPLNAGNYVALSNIYAALDRWVDVSRYMLSFSAQVCSASKQYRSVDSGCPGFGTSAGAVPIFTVQDEAETRTGRKEDPQMRLHAHQWEQTQWSGRQGISELAAKVDVQC</sequence>
<feature type="repeat" description="PPR" evidence="3">
    <location>
        <begin position="75"/>
        <end position="109"/>
    </location>
</feature>
<accession>A0AA88QQC9</accession>